<dbReference type="GO" id="GO:0005634">
    <property type="term" value="C:nucleus"/>
    <property type="evidence" value="ECO:0007669"/>
    <property type="project" value="TreeGrafter"/>
</dbReference>
<evidence type="ECO:0000313" key="4">
    <source>
        <dbReference type="EMBL" id="EEA06443.1"/>
    </source>
</evidence>
<feature type="domain" description="PCI" evidence="3">
    <location>
        <begin position="211"/>
        <end position="405"/>
    </location>
</feature>
<comment type="similarity">
    <text evidence="1">Belongs to the proteasome subunit S11 family.</text>
</comment>
<dbReference type="PANTHER" id="PTHR10539:SF0">
    <property type="entry name" value="26S PROTEASOME NON-ATPASE REGULATORY SUBUNIT 13"/>
    <property type="match status" value="1"/>
</dbReference>
<reference evidence="4" key="1">
    <citation type="submission" date="2008-06" db="EMBL/GenBank/DDBJ databases">
        <authorList>
            <person name="Lorenzi H."/>
            <person name="Inman J."/>
            <person name="Miller J."/>
            <person name="Schobel S."/>
            <person name="Amedeo P."/>
            <person name="Caler E.V."/>
            <person name="da Silva J."/>
        </authorList>
    </citation>
    <scope>NUCLEOTIDE SEQUENCE [LARGE SCALE GENOMIC DNA]</scope>
    <source>
        <strain evidence="4">RN66</strain>
    </source>
</reference>
<dbReference type="OMA" id="SFEDYWE"/>
<dbReference type="InterPro" id="IPR054179">
    <property type="entry name" value="PSD13_N"/>
</dbReference>
<evidence type="ECO:0000256" key="2">
    <source>
        <dbReference type="ARBA" id="ARBA00022942"/>
    </source>
</evidence>
<dbReference type="AlphaFoldDB" id="B6AE02"/>
<dbReference type="RefSeq" id="XP_002140792.1">
    <property type="nucleotide sequence ID" value="XM_002140756.1"/>
</dbReference>
<evidence type="ECO:0000256" key="1">
    <source>
        <dbReference type="ARBA" id="ARBA00006207"/>
    </source>
</evidence>
<dbReference type="PROSITE" id="PS50250">
    <property type="entry name" value="PCI"/>
    <property type="match status" value="1"/>
</dbReference>
<proteinExistence type="inferred from homology"/>
<dbReference type="GO" id="GO:0005829">
    <property type="term" value="C:cytosol"/>
    <property type="evidence" value="ECO:0007669"/>
    <property type="project" value="TreeGrafter"/>
</dbReference>
<dbReference type="GO" id="GO:0006511">
    <property type="term" value="P:ubiquitin-dependent protein catabolic process"/>
    <property type="evidence" value="ECO:0007669"/>
    <property type="project" value="TreeGrafter"/>
</dbReference>
<dbReference type="SUPFAM" id="SSF46785">
    <property type="entry name" value="Winged helix' DNA-binding domain"/>
    <property type="match status" value="1"/>
</dbReference>
<name>B6AE02_CRYMR</name>
<dbReference type="InterPro" id="IPR035298">
    <property type="entry name" value="PSMD13"/>
</dbReference>
<accession>B6AE02</accession>
<sequence length="444" mass="51663">MDINCTSSIVNELFARTITPLDQLEKESLKRSNDPNQVATLRNYLEKKLYHQYMELCYQYLSNEQLEFQKYDKIEFFVGAIVPLRQHFNPLRFATLAGFVIDNNELPIDDNITFLEKLKQDINYEKDNSEVNSTILTQHKNVEPPFEIQADLYHKILKAFELTKRADMSLQCNELLDFVAEKLDKLRGAEPCLIAMYHRCCAAYEKTINRPNMFYKHALLYLSYTPLDEISQRNKPCLAYEIIVAAIISDDIFNLGELILHPLIQNFSNMVKQVDQQQMDIDEQTLCNIKSFSWILDILVSLHEGDIDMLKFSIEKHKDHVKNSPLCTTEAQVCIIKKTTTLALMDLAFKKDKNERILKFEEIADHCRVSITEIELLVMKAINMKLINGYIDQTSRTVEINWVHPHILDKGRLQLLGTKIDNWISSTQKLVEQLESLAPEFVIY</sequence>
<gene>
    <name evidence="4" type="ORF">CMU_009350</name>
</gene>
<keyword evidence="2" id="KW-0647">Proteasome</keyword>
<dbReference type="InterPro" id="IPR000717">
    <property type="entry name" value="PCI_dom"/>
</dbReference>
<protein>
    <submittedName>
        <fullName evidence="4">PCI domain-containing protein</fullName>
    </submittedName>
</protein>
<organism evidence="4 5">
    <name type="scientific">Cryptosporidium muris (strain RN66)</name>
    <dbReference type="NCBI Taxonomy" id="441375"/>
    <lineage>
        <taxon>Eukaryota</taxon>
        <taxon>Sar</taxon>
        <taxon>Alveolata</taxon>
        <taxon>Apicomplexa</taxon>
        <taxon>Conoidasida</taxon>
        <taxon>Coccidia</taxon>
        <taxon>Eucoccidiorida</taxon>
        <taxon>Eimeriorina</taxon>
        <taxon>Cryptosporidiidae</taxon>
        <taxon>Cryptosporidium</taxon>
    </lineage>
</organism>
<dbReference type="EMBL" id="DS989729">
    <property type="protein sequence ID" value="EEA06443.1"/>
    <property type="molecule type" value="Genomic_DNA"/>
</dbReference>
<dbReference type="Pfam" id="PF01399">
    <property type="entry name" value="PCI"/>
    <property type="match status" value="1"/>
</dbReference>
<dbReference type="eggNOG" id="KOG2908">
    <property type="taxonomic scope" value="Eukaryota"/>
</dbReference>
<dbReference type="Proteomes" id="UP000001460">
    <property type="component" value="Unassembled WGS sequence"/>
</dbReference>
<dbReference type="GO" id="GO:0008541">
    <property type="term" value="C:proteasome regulatory particle, lid subcomplex"/>
    <property type="evidence" value="ECO:0007669"/>
    <property type="project" value="TreeGrafter"/>
</dbReference>
<dbReference type="STRING" id="441375.B6AE02"/>
<dbReference type="PANTHER" id="PTHR10539">
    <property type="entry name" value="26S PROTEASOME NON-ATPASE REGULATORY SUBUNIT 13"/>
    <property type="match status" value="1"/>
</dbReference>
<dbReference type="OrthoDB" id="1093at2759"/>
<evidence type="ECO:0000259" key="3">
    <source>
        <dbReference type="PROSITE" id="PS50250"/>
    </source>
</evidence>
<dbReference type="VEuPathDB" id="CryptoDB:CMU_009350"/>
<dbReference type="GO" id="GO:0005198">
    <property type="term" value="F:structural molecule activity"/>
    <property type="evidence" value="ECO:0007669"/>
    <property type="project" value="TreeGrafter"/>
</dbReference>
<evidence type="ECO:0000313" key="5">
    <source>
        <dbReference type="Proteomes" id="UP000001460"/>
    </source>
</evidence>
<keyword evidence="5" id="KW-1185">Reference proteome</keyword>
<dbReference type="GeneID" id="6995909"/>
<dbReference type="InterPro" id="IPR036390">
    <property type="entry name" value="WH_DNA-bd_sf"/>
</dbReference>
<dbReference type="SMART" id="SM00088">
    <property type="entry name" value="PINT"/>
    <property type="match status" value="1"/>
</dbReference>
<dbReference type="Pfam" id="PF22037">
    <property type="entry name" value="PSD13_N"/>
    <property type="match status" value="1"/>
</dbReference>